<dbReference type="PANTHER" id="PTHR46579">
    <property type="entry name" value="F5/8 TYPE C DOMAIN-CONTAINING PROTEIN-RELATED"/>
    <property type="match status" value="1"/>
</dbReference>
<keyword evidence="2" id="KW-1185">Reference proteome</keyword>
<evidence type="ECO:0000313" key="1">
    <source>
        <dbReference type="EMBL" id="PIK57615.1"/>
    </source>
</evidence>
<protein>
    <submittedName>
        <fullName evidence="1">Uncharacterized protein</fullName>
    </submittedName>
</protein>
<dbReference type="OrthoDB" id="8191915at2759"/>
<evidence type="ECO:0000313" key="2">
    <source>
        <dbReference type="Proteomes" id="UP000230750"/>
    </source>
</evidence>
<proteinExistence type="predicted"/>
<sequence>MLFAGIWFGNKKPCMGTFLEPFHSALKNIADGIKLKPFGFDNPINVHGILLGGTCDLPAKCIMLNMTQFNGQFGCGRCKQPGKHVPSGRGFTHVYPYDYEHIDGPKRTHEETKEAAISALSQGHSVDGVKGPSWFMFLGCDIIRGTAIDYMHQRPELQIANSIGAMLKFPSCVSNMSAPVIEFYYRVSNKRISPQKKKLVSPGVYVLGTPTIMSLDRDIIILLKDTVHNWMVIVTWYIKELCSVK</sequence>
<dbReference type="EMBL" id="MRZV01000138">
    <property type="protein sequence ID" value="PIK57615.1"/>
    <property type="molecule type" value="Genomic_DNA"/>
</dbReference>
<accession>A0A2G8LBN2</accession>
<comment type="caution">
    <text evidence="1">The sequence shown here is derived from an EMBL/GenBank/DDBJ whole genome shotgun (WGS) entry which is preliminary data.</text>
</comment>
<dbReference type="AlphaFoldDB" id="A0A2G8LBN2"/>
<gene>
    <name evidence="1" type="ORF">BSL78_05523</name>
</gene>
<reference evidence="1 2" key="1">
    <citation type="journal article" date="2017" name="PLoS Biol.">
        <title>The sea cucumber genome provides insights into morphological evolution and visceral regeneration.</title>
        <authorList>
            <person name="Zhang X."/>
            <person name="Sun L."/>
            <person name="Yuan J."/>
            <person name="Sun Y."/>
            <person name="Gao Y."/>
            <person name="Zhang L."/>
            <person name="Li S."/>
            <person name="Dai H."/>
            <person name="Hamel J.F."/>
            <person name="Liu C."/>
            <person name="Yu Y."/>
            <person name="Liu S."/>
            <person name="Lin W."/>
            <person name="Guo K."/>
            <person name="Jin S."/>
            <person name="Xu P."/>
            <person name="Storey K.B."/>
            <person name="Huan P."/>
            <person name="Zhang T."/>
            <person name="Zhou Y."/>
            <person name="Zhang J."/>
            <person name="Lin C."/>
            <person name="Li X."/>
            <person name="Xing L."/>
            <person name="Huo D."/>
            <person name="Sun M."/>
            <person name="Wang L."/>
            <person name="Mercier A."/>
            <person name="Li F."/>
            <person name="Yang H."/>
            <person name="Xiang J."/>
        </authorList>
    </citation>
    <scope>NUCLEOTIDE SEQUENCE [LARGE SCALE GENOMIC DNA]</scope>
    <source>
        <strain evidence="1">Shaxun</strain>
        <tissue evidence="1">Muscle</tissue>
    </source>
</reference>
<dbReference type="PANTHER" id="PTHR46579:SF1">
    <property type="entry name" value="F5_8 TYPE C DOMAIN-CONTAINING PROTEIN"/>
    <property type="match status" value="1"/>
</dbReference>
<dbReference type="Proteomes" id="UP000230750">
    <property type="component" value="Unassembled WGS sequence"/>
</dbReference>
<dbReference type="STRING" id="307972.A0A2G8LBN2"/>
<organism evidence="1 2">
    <name type="scientific">Stichopus japonicus</name>
    <name type="common">Sea cucumber</name>
    <dbReference type="NCBI Taxonomy" id="307972"/>
    <lineage>
        <taxon>Eukaryota</taxon>
        <taxon>Metazoa</taxon>
        <taxon>Echinodermata</taxon>
        <taxon>Eleutherozoa</taxon>
        <taxon>Echinozoa</taxon>
        <taxon>Holothuroidea</taxon>
        <taxon>Aspidochirotacea</taxon>
        <taxon>Aspidochirotida</taxon>
        <taxon>Stichopodidae</taxon>
        <taxon>Apostichopus</taxon>
    </lineage>
</organism>
<name>A0A2G8LBN2_STIJA</name>